<dbReference type="AlphaFoldDB" id="A0A942WQY5"/>
<organism evidence="2 3">
    <name type="scientific">Veillonella parvula</name>
    <name type="common">Staphylococcus parvulus</name>
    <dbReference type="NCBI Taxonomy" id="29466"/>
    <lineage>
        <taxon>Bacteria</taxon>
        <taxon>Bacillati</taxon>
        <taxon>Bacillota</taxon>
        <taxon>Negativicutes</taxon>
        <taxon>Veillonellales</taxon>
        <taxon>Veillonellaceae</taxon>
        <taxon>Veillonella</taxon>
    </lineage>
</organism>
<feature type="transmembrane region" description="Helical" evidence="1">
    <location>
        <begin position="32"/>
        <end position="57"/>
    </location>
</feature>
<evidence type="ECO:0000313" key="2">
    <source>
        <dbReference type="EMBL" id="MBS4893818.1"/>
    </source>
</evidence>
<evidence type="ECO:0000256" key="1">
    <source>
        <dbReference type="SAM" id="Phobius"/>
    </source>
</evidence>
<dbReference type="RefSeq" id="WP_278468142.1">
    <property type="nucleotide sequence ID" value="NZ_JAGZMU010000005.1"/>
</dbReference>
<keyword evidence="1" id="KW-1133">Transmembrane helix</keyword>
<keyword evidence="1" id="KW-0472">Membrane</keyword>
<keyword evidence="1" id="KW-0812">Transmembrane</keyword>
<name>A0A942WQY5_VEIPA</name>
<dbReference type="EMBL" id="JAGZMU010000005">
    <property type="protein sequence ID" value="MBS4893818.1"/>
    <property type="molecule type" value="Genomic_DNA"/>
</dbReference>
<accession>A0A942WQY5</accession>
<comment type="caution">
    <text evidence="2">The sequence shown here is derived from an EMBL/GenBank/DDBJ whole genome shotgun (WGS) entry which is preliminary data.</text>
</comment>
<gene>
    <name evidence="2" type="ORF">KHZ90_08585</name>
</gene>
<reference evidence="2" key="1">
    <citation type="submission" date="2021-02" db="EMBL/GenBank/DDBJ databases">
        <title>Infant gut strain persistence is associated with maternal origin, phylogeny, and functional potential including surface adhesion and iron acquisition.</title>
        <authorList>
            <person name="Lou Y.C."/>
        </authorList>
    </citation>
    <scope>NUCLEOTIDE SEQUENCE</scope>
    <source>
        <strain evidence="2">L3_108_031G1_dasL3_108_031G1_concoct_20</strain>
    </source>
</reference>
<sequence>MLSVNLKKGALVKRGNLKKRTSSKRSNIDFGIVFKFLLYGIISSNVGLFLGFLMHLIY</sequence>
<dbReference type="Proteomes" id="UP000778864">
    <property type="component" value="Unassembled WGS sequence"/>
</dbReference>
<evidence type="ECO:0000313" key="3">
    <source>
        <dbReference type="Proteomes" id="UP000778864"/>
    </source>
</evidence>
<protein>
    <submittedName>
        <fullName evidence="2">Uncharacterized protein</fullName>
    </submittedName>
</protein>
<proteinExistence type="predicted"/>